<evidence type="ECO:0000313" key="2">
    <source>
        <dbReference type="EMBL" id="OLY83453.1"/>
    </source>
</evidence>
<evidence type="ECO:0000256" key="1">
    <source>
        <dbReference type="SAM" id="MobiDB-lite"/>
    </source>
</evidence>
<evidence type="ECO:0000313" key="3">
    <source>
        <dbReference type="Proteomes" id="UP000187455"/>
    </source>
</evidence>
<accession>A0A1R0H2Z1</accession>
<keyword evidence="3" id="KW-1185">Reference proteome</keyword>
<protein>
    <submittedName>
        <fullName evidence="2">Uncharacterized protein</fullName>
    </submittedName>
</protein>
<name>A0A1R0H2Z1_9FUNG</name>
<feature type="region of interest" description="Disordered" evidence="1">
    <location>
        <begin position="301"/>
        <end position="329"/>
    </location>
</feature>
<dbReference type="Proteomes" id="UP000187455">
    <property type="component" value="Unassembled WGS sequence"/>
</dbReference>
<dbReference type="OrthoDB" id="10670042at2759"/>
<sequence length="363" mass="40951">MYLQKNPPKIKIYEYYTLFPDKKVGQAEFSLEQLTELTSSNSKVDVLKKNYDCFLKGSPISSFGDLTASTLYIQVDFPVQTKRKVETEHKHKFANHTNESNLEYSEFIKKLNTKGFESLIPEMCDCYRSNIISEDFKFKESQAPFTKPKLFINAQGSNQSLPAKVFEPEPQKLVPIPKDEFSDSDAKGSAALEEFKIPISVENIEYFSPENDMNATDEKEFKKIIEKDDQHNSLSEMYTKYNSLTIIYKIGRGLTVETPKGPRTLDNFVYKPGYMVIHDTEKNSLVLAIKGTSMEWGVCPPRNPADGAMDVPESSSKRAGIRKQEQNPKHNLRGALAGGSCFVDANAAGVHLQGRNIKQRAAT</sequence>
<reference evidence="2 3" key="1">
    <citation type="journal article" date="2016" name="Mol. Biol. Evol.">
        <title>Genome-Wide Survey of Gut Fungi (Harpellales) Reveals the First Horizontally Transferred Ubiquitin Gene from a Mosquito Host.</title>
        <authorList>
            <person name="Wang Y."/>
            <person name="White M.M."/>
            <person name="Kvist S."/>
            <person name="Moncalvo J.M."/>
        </authorList>
    </citation>
    <scope>NUCLEOTIDE SEQUENCE [LARGE SCALE GENOMIC DNA]</scope>
    <source>
        <strain evidence="2 3">ALG-7-W6</strain>
    </source>
</reference>
<dbReference type="AlphaFoldDB" id="A0A1R0H2Z1"/>
<proteinExistence type="predicted"/>
<organism evidence="2 3">
    <name type="scientific">Smittium mucronatum</name>
    <dbReference type="NCBI Taxonomy" id="133383"/>
    <lineage>
        <taxon>Eukaryota</taxon>
        <taxon>Fungi</taxon>
        <taxon>Fungi incertae sedis</taxon>
        <taxon>Zoopagomycota</taxon>
        <taxon>Kickxellomycotina</taxon>
        <taxon>Harpellomycetes</taxon>
        <taxon>Harpellales</taxon>
        <taxon>Legeriomycetaceae</taxon>
        <taxon>Smittium</taxon>
    </lineage>
</organism>
<gene>
    <name evidence="2" type="ORF">AYI68_g2408</name>
</gene>
<comment type="caution">
    <text evidence="2">The sequence shown here is derived from an EMBL/GenBank/DDBJ whole genome shotgun (WGS) entry which is preliminary data.</text>
</comment>
<dbReference type="EMBL" id="LSSL01000898">
    <property type="protein sequence ID" value="OLY83453.1"/>
    <property type="molecule type" value="Genomic_DNA"/>
</dbReference>